<keyword evidence="4" id="KW-1185">Reference proteome</keyword>
<feature type="region of interest" description="Disordered" evidence="1">
    <location>
        <begin position="139"/>
        <end position="202"/>
    </location>
</feature>
<organism evidence="3 4">
    <name type="scientific">Amanita thiersii Skay4041</name>
    <dbReference type="NCBI Taxonomy" id="703135"/>
    <lineage>
        <taxon>Eukaryota</taxon>
        <taxon>Fungi</taxon>
        <taxon>Dikarya</taxon>
        <taxon>Basidiomycota</taxon>
        <taxon>Agaricomycotina</taxon>
        <taxon>Agaricomycetes</taxon>
        <taxon>Agaricomycetidae</taxon>
        <taxon>Agaricales</taxon>
        <taxon>Pluteineae</taxon>
        <taxon>Amanitaceae</taxon>
        <taxon>Amanita</taxon>
    </lineage>
</organism>
<dbReference type="EMBL" id="KZ302069">
    <property type="protein sequence ID" value="PFH48283.1"/>
    <property type="molecule type" value="Genomic_DNA"/>
</dbReference>
<feature type="non-terminal residue" evidence="3">
    <location>
        <position position="279"/>
    </location>
</feature>
<dbReference type="InterPro" id="IPR022226">
    <property type="entry name" value="DUF3752"/>
</dbReference>
<sequence length="279" mass="31132">DSEPDDTSDYGPALPPETTSKPDNSSTSVTKRASASSPGPSTSRRHIGPALPPQLSGAYYEYDDDDDDIGPKPLPSGLQHEKDDAVKRFMEVEEKRLKNIEVGSSSAKPKVLQRDEWMLKPPSSSDLLVSLDPKKLTKARQFSRTTAPSTGKVDHSLWTETPAEKQQRLADEVMGKRRRAVDVDQEVDDDKKRRRKDEEHVRRGIDDYTTRVRGAALIEQHAAASAKKNEKDEPPVIWDHARDMALGGRLMDDEKRNKFIKEARGLGDRFNTGKSGGFL</sequence>
<dbReference type="PANTHER" id="PTHR46370:SF1">
    <property type="entry name" value="GPALPP MOTIFS-CONTAINING PROTEIN 1"/>
    <property type="match status" value="1"/>
</dbReference>
<feature type="compositionally biased region" description="Polar residues" evidence="1">
    <location>
        <begin position="140"/>
        <end position="149"/>
    </location>
</feature>
<evidence type="ECO:0000259" key="2">
    <source>
        <dbReference type="Pfam" id="PF12572"/>
    </source>
</evidence>
<dbReference type="InterPro" id="IPR046331">
    <property type="entry name" value="GPAM1-like"/>
</dbReference>
<proteinExistence type="predicted"/>
<dbReference type="Pfam" id="PF12572">
    <property type="entry name" value="DUF3752"/>
    <property type="match status" value="1"/>
</dbReference>
<name>A0A2A9NKS2_9AGAR</name>
<protein>
    <recommendedName>
        <fullName evidence="2">DUF3752 domain-containing protein</fullName>
    </recommendedName>
</protein>
<dbReference type="Proteomes" id="UP000242287">
    <property type="component" value="Unassembled WGS sequence"/>
</dbReference>
<reference evidence="3 4" key="1">
    <citation type="submission" date="2014-02" db="EMBL/GenBank/DDBJ databases">
        <title>Transposable element dynamics among asymbiotic and ectomycorrhizal Amanita fungi.</title>
        <authorList>
            <consortium name="DOE Joint Genome Institute"/>
            <person name="Hess J."/>
            <person name="Skrede I."/>
            <person name="Wolfe B."/>
            <person name="LaButti K."/>
            <person name="Ohm R.A."/>
            <person name="Grigoriev I.V."/>
            <person name="Pringle A."/>
        </authorList>
    </citation>
    <scope>NUCLEOTIDE SEQUENCE [LARGE SCALE GENOMIC DNA]</scope>
    <source>
        <strain evidence="3 4">SKay4041</strain>
    </source>
</reference>
<feature type="domain" description="DUF3752" evidence="2">
    <location>
        <begin position="121"/>
        <end position="270"/>
    </location>
</feature>
<feature type="compositionally biased region" description="Basic and acidic residues" evidence="1">
    <location>
        <begin position="152"/>
        <end position="175"/>
    </location>
</feature>
<dbReference type="AlphaFoldDB" id="A0A2A9NKS2"/>
<feature type="region of interest" description="Disordered" evidence="1">
    <location>
        <begin position="1"/>
        <end position="83"/>
    </location>
</feature>
<dbReference type="OrthoDB" id="73491at2759"/>
<feature type="non-terminal residue" evidence="3">
    <location>
        <position position="1"/>
    </location>
</feature>
<gene>
    <name evidence="3" type="ORF">AMATHDRAFT_130164</name>
</gene>
<dbReference type="PANTHER" id="PTHR46370">
    <property type="entry name" value="GPALPP MOTIFS-CONTAINING PROTEIN 1"/>
    <property type="match status" value="1"/>
</dbReference>
<evidence type="ECO:0000256" key="1">
    <source>
        <dbReference type="SAM" id="MobiDB-lite"/>
    </source>
</evidence>
<evidence type="ECO:0000313" key="4">
    <source>
        <dbReference type="Proteomes" id="UP000242287"/>
    </source>
</evidence>
<accession>A0A2A9NKS2</accession>
<feature type="compositionally biased region" description="Polar residues" evidence="1">
    <location>
        <begin position="17"/>
        <end position="42"/>
    </location>
</feature>
<evidence type="ECO:0000313" key="3">
    <source>
        <dbReference type="EMBL" id="PFH48283.1"/>
    </source>
</evidence>